<comment type="caution">
    <text evidence="1">The sequence shown here is derived from an EMBL/GenBank/DDBJ whole genome shotgun (WGS) entry which is preliminary data.</text>
</comment>
<dbReference type="EMBL" id="VUJU01000419">
    <property type="protein sequence ID" value="KAF0770536.1"/>
    <property type="molecule type" value="Genomic_DNA"/>
</dbReference>
<dbReference type="OrthoDB" id="6582261at2759"/>
<reference evidence="1 2" key="1">
    <citation type="submission" date="2019-08" db="EMBL/GenBank/DDBJ databases">
        <title>Whole genome of Aphis craccivora.</title>
        <authorList>
            <person name="Voronova N.V."/>
            <person name="Shulinski R.S."/>
            <person name="Bandarenka Y.V."/>
            <person name="Zhorov D.G."/>
            <person name="Warner D."/>
        </authorList>
    </citation>
    <scope>NUCLEOTIDE SEQUENCE [LARGE SCALE GENOMIC DNA]</scope>
    <source>
        <strain evidence="1">180601</strain>
        <tissue evidence="1">Whole Body</tissue>
    </source>
</reference>
<sequence length="169" mass="19882">MTIHYIVTNLDQSSAKINAINYIWLNSSTLLCVILYSGSIIDAEHAYLKPKWCLCFRDHIISRGHVTNKYCEVAVRLFKDCVLCMRIFQTVEMHRPDYFYKKYLKTYLKSDDEFLVPSEEESGLMYYVDTNIITPADRFNIAKIVHRDKVIDESFYEPFINENNGLINK</sequence>
<keyword evidence="2" id="KW-1185">Reference proteome</keyword>
<evidence type="ECO:0000313" key="1">
    <source>
        <dbReference type="EMBL" id="KAF0770536.1"/>
    </source>
</evidence>
<dbReference type="AlphaFoldDB" id="A0A6G0ZI20"/>
<organism evidence="1 2">
    <name type="scientific">Aphis craccivora</name>
    <name type="common">Cowpea aphid</name>
    <dbReference type="NCBI Taxonomy" id="307492"/>
    <lineage>
        <taxon>Eukaryota</taxon>
        <taxon>Metazoa</taxon>
        <taxon>Ecdysozoa</taxon>
        <taxon>Arthropoda</taxon>
        <taxon>Hexapoda</taxon>
        <taxon>Insecta</taxon>
        <taxon>Pterygota</taxon>
        <taxon>Neoptera</taxon>
        <taxon>Paraneoptera</taxon>
        <taxon>Hemiptera</taxon>
        <taxon>Sternorrhyncha</taxon>
        <taxon>Aphidomorpha</taxon>
        <taxon>Aphidoidea</taxon>
        <taxon>Aphididae</taxon>
        <taxon>Aphidini</taxon>
        <taxon>Aphis</taxon>
        <taxon>Aphis</taxon>
    </lineage>
</organism>
<dbReference type="Proteomes" id="UP000478052">
    <property type="component" value="Unassembled WGS sequence"/>
</dbReference>
<name>A0A6G0ZI20_APHCR</name>
<protein>
    <submittedName>
        <fullName evidence="1">SWIM-type domain-containing protein</fullName>
    </submittedName>
</protein>
<evidence type="ECO:0000313" key="2">
    <source>
        <dbReference type="Proteomes" id="UP000478052"/>
    </source>
</evidence>
<proteinExistence type="predicted"/>
<accession>A0A6G0ZI20</accession>
<gene>
    <name evidence="1" type="ORF">FWK35_00002526</name>
</gene>